<evidence type="ECO:0000256" key="4">
    <source>
        <dbReference type="ARBA" id="ARBA00022840"/>
    </source>
</evidence>
<evidence type="ECO:0000256" key="3">
    <source>
        <dbReference type="ARBA" id="ARBA00022741"/>
    </source>
</evidence>
<protein>
    <submittedName>
        <fullName evidence="6">ABC1 family protein</fullName>
    </submittedName>
</protein>
<dbReference type="Proteomes" id="UP000295399">
    <property type="component" value="Unassembled WGS sequence"/>
</dbReference>
<keyword evidence="4" id="KW-0067">ATP-binding</keyword>
<gene>
    <name evidence="6" type="ORF">EV659_102353</name>
</gene>
<dbReference type="InterPro" id="IPR034646">
    <property type="entry name" value="ADCK3_dom"/>
</dbReference>
<dbReference type="GO" id="GO:0016740">
    <property type="term" value="F:transferase activity"/>
    <property type="evidence" value="ECO:0007669"/>
    <property type="project" value="UniProtKB-KW"/>
</dbReference>
<evidence type="ECO:0000256" key="2">
    <source>
        <dbReference type="ARBA" id="ARBA00022679"/>
    </source>
</evidence>
<dbReference type="AlphaFoldDB" id="A0A4R2PQ73"/>
<organism evidence="6 7">
    <name type="scientific">Rhodothalassium salexigens DSM 2132</name>
    <dbReference type="NCBI Taxonomy" id="1188247"/>
    <lineage>
        <taxon>Bacteria</taxon>
        <taxon>Pseudomonadati</taxon>
        <taxon>Pseudomonadota</taxon>
        <taxon>Alphaproteobacteria</taxon>
        <taxon>Rhodothalassiales</taxon>
        <taxon>Rhodothalassiaceae</taxon>
        <taxon>Rhodothalassium</taxon>
    </lineage>
</organism>
<feature type="domain" description="ABC1 atypical kinase-like" evidence="5">
    <location>
        <begin position="87"/>
        <end position="322"/>
    </location>
</feature>
<evidence type="ECO:0000256" key="1">
    <source>
        <dbReference type="ARBA" id="ARBA00009670"/>
    </source>
</evidence>
<accession>A0A4R2PQ73</accession>
<dbReference type="PANTHER" id="PTHR43851">
    <property type="match status" value="1"/>
</dbReference>
<dbReference type="GO" id="GO:0005524">
    <property type="term" value="F:ATP binding"/>
    <property type="evidence" value="ECO:0007669"/>
    <property type="project" value="UniProtKB-KW"/>
</dbReference>
<dbReference type="InterPro" id="IPR004147">
    <property type="entry name" value="ABC1_dom"/>
</dbReference>
<comment type="caution">
    <text evidence="6">The sequence shown here is derived from an EMBL/GenBank/DDBJ whole genome shotgun (WGS) entry which is preliminary data.</text>
</comment>
<sequence>MSDKAYDDRNNLGGRVRRYARVGGSVGGLAARLAGDRLFGMKIDRDDHAMELAQALGNLKGPVMKVAQILSTIPDALPKEYAQELAQLQAAAPSMGWTFVKRRMRTELGEGWRDRFASFDREASAAASLGQVHKATDTAGHALAVKLQYPDMGAAVEADLNQLDWMLSLFRRYDKSVDTSQIREELAERLREELDYALEARHIALYRHMLADEPTVHVPAVYPDLSAGRLLTMEWLDGTPLMRFTDADQETRNTIARNLFRAWYVPFHRYGVIHGDPHLGNYAARDDLSINLLDFGCVRVFPPRFCGGVIDLYKALRDGDEALAVAAYEAWGFHNLSRELVETLNIWASFLYSPLMEDKPRLINPADNPGQYGAETATKVHKKLKELGPVTPPREFVFMDRAALGLGGVFLRLGATLNWHQLFHDIVGDFSVEALAARQNQALAAAGMEGTVDGR</sequence>
<dbReference type="InterPro" id="IPR011009">
    <property type="entry name" value="Kinase-like_dom_sf"/>
</dbReference>
<reference evidence="6 7" key="1">
    <citation type="submission" date="2019-03" db="EMBL/GenBank/DDBJ databases">
        <title>Genomic Encyclopedia of Type Strains, Phase IV (KMG-IV): sequencing the most valuable type-strain genomes for metagenomic binning, comparative biology and taxonomic classification.</title>
        <authorList>
            <person name="Goeker M."/>
        </authorList>
    </citation>
    <scope>NUCLEOTIDE SEQUENCE [LARGE SCALE GENOMIC DNA]</scope>
    <source>
        <strain evidence="6 7">DSM 2132</strain>
    </source>
</reference>
<dbReference type="InParanoid" id="A0A4R2PQ73"/>
<keyword evidence="3" id="KW-0547">Nucleotide-binding</keyword>
<dbReference type="PANTHER" id="PTHR43851:SF3">
    <property type="entry name" value="COENZYME Q8"/>
    <property type="match status" value="1"/>
</dbReference>
<dbReference type="EMBL" id="SLXO01000002">
    <property type="protein sequence ID" value="TCP37943.1"/>
    <property type="molecule type" value="Genomic_DNA"/>
</dbReference>
<evidence type="ECO:0000259" key="5">
    <source>
        <dbReference type="Pfam" id="PF03109"/>
    </source>
</evidence>
<keyword evidence="2" id="KW-0808">Transferase</keyword>
<name>A0A4R2PQ73_RHOSA</name>
<proteinExistence type="inferred from homology"/>
<keyword evidence="7" id="KW-1185">Reference proteome</keyword>
<dbReference type="SUPFAM" id="SSF56112">
    <property type="entry name" value="Protein kinase-like (PK-like)"/>
    <property type="match status" value="1"/>
</dbReference>
<evidence type="ECO:0000313" key="7">
    <source>
        <dbReference type="Proteomes" id="UP000295399"/>
    </source>
</evidence>
<dbReference type="InterPro" id="IPR051409">
    <property type="entry name" value="Atypical_kinase_ADCK"/>
</dbReference>
<dbReference type="RefSeq" id="WP_132707594.1">
    <property type="nucleotide sequence ID" value="NZ_JACIGF010000002.1"/>
</dbReference>
<dbReference type="Pfam" id="PF03109">
    <property type="entry name" value="ABC1"/>
    <property type="match status" value="1"/>
</dbReference>
<comment type="similarity">
    <text evidence="1">Belongs to the protein kinase superfamily. ADCK protein kinase family.</text>
</comment>
<evidence type="ECO:0000313" key="6">
    <source>
        <dbReference type="EMBL" id="TCP37943.1"/>
    </source>
</evidence>
<dbReference type="CDD" id="cd13970">
    <property type="entry name" value="ABC1_ADCK3"/>
    <property type="match status" value="1"/>
</dbReference>
<dbReference type="OrthoDB" id="9795390at2"/>